<feature type="domain" description="PARG catalytic Macro" evidence="4">
    <location>
        <begin position="251"/>
        <end position="422"/>
    </location>
</feature>
<evidence type="ECO:0000256" key="3">
    <source>
        <dbReference type="ARBA" id="ARBA00022801"/>
    </source>
</evidence>
<dbReference type="InterPro" id="IPR007724">
    <property type="entry name" value="Poly_GlycHdrlase"/>
</dbReference>
<comment type="similarity">
    <text evidence="1">Belongs to the poly(ADP-ribose) glycohydrolase family.</text>
</comment>
<dbReference type="PANTHER" id="PTHR12837">
    <property type="entry name" value="POLY ADP-RIBOSE GLYCOHYDROLASE"/>
    <property type="match status" value="1"/>
</dbReference>
<name>A0AA40BAW1_9PEZI</name>
<dbReference type="GO" id="GO:0005975">
    <property type="term" value="P:carbohydrate metabolic process"/>
    <property type="evidence" value="ECO:0007669"/>
    <property type="project" value="InterPro"/>
</dbReference>
<evidence type="ECO:0000256" key="1">
    <source>
        <dbReference type="ARBA" id="ARBA00009545"/>
    </source>
</evidence>
<gene>
    <name evidence="6" type="ORF">B0H67DRAFT_54204</name>
</gene>
<evidence type="ECO:0000256" key="2">
    <source>
        <dbReference type="ARBA" id="ARBA00012255"/>
    </source>
</evidence>
<organism evidence="6 7">
    <name type="scientific">Lasiosphaeris hirsuta</name>
    <dbReference type="NCBI Taxonomy" id="260670"/>
    <lineage>
        <taxon>Eukaryota</taxon>
        <taxon>Fungi</taxon>
        <taxon>Dikarya</taxon>
        <taxon>Ascomycota</taxon>
        <taxon>Pezizomycotina</taxon>
        <taxon>Sordariomycetes</taxon>
        <taxon>Sordariomycetidae</taxon>
        <taxon>Sordariales</taxon>
        <taxon>Lasiosphaeriaceae</taxon>
        <taxon>Lasiosphaeris</taxon>
    </lineage>
</organism>
<dbReference type="PANTHER" id="PTHR12837:SF0">
    <property type="entry name" value="POLY(ADP-RIBOSE) GLYCOHYDROLASE"/>
    <property type="match status" value="1"/>
</dbReference>
<evidence type="ECO:0000313" key="7">
    <source>
        <dbReference type="Proteomes" id="UP001172102"/>
    </source>
</evidence>
<protein>
    <recommendedName>
        <fullName evidence="2">poly(ADP-ribose) glycohydrolase</fullName>
        <ecNumber evidence="2">3.2.1.143</ecNumber>
    </recommendedName>
</protein>
<dbReference type="EC" id="3.2.1.143" evidence="2"/>
<reference evidence="6" key="1">
    <citation type="submission" date="2023-06" db="EMBL/GenBank/DDBJ databases">
        <title>Genome-scale phylogeny and comparative genomics of the fungal order Sordariales.</title>
        <authorList>
            <consortium name="Lawrence Berkeley National Laboratory"/>
            <person name="Hensen N."/>
            <person name="Bonometti L."/>
            <person name="Westerberg I."/>
            <person name="Brannstrom I.O."/>
            <person name="Guillou S."/>
            <person name="Cros-Aarteil S."/>
            <person name="Calhoun S."/>
            <person name="Haridas S."/>
            <person name="Kuo A."/>
            <person name="Mondo S."/>
            <person name="Pangilinan J."/>
            <person name="Riley R."/>
            <person name="Labutti K."/>
            <person name="Andreopoulos B."/>
            <person name="Lipzen A."/>
            <person name="Chen C."/>
            <person name="Yanf M."/>
            <person name="Daum C."/>
            <person name="Ng V."/>
            <person name="Clum A."/>
            <person name="Steindorff A."/>
            <person name="Ohm R."/>
            <person name="Martin F."/>
            <person name="Silar P."/>
            <person name="Natvig D."/>
            <person name="Lalanne C."/>
            <person name="Gautier V."/>
            <person name="Ament-Velasquez S.L."/>
            <person name="Kruys A."/>
            <person name="Hutchinson M.I."/>
            <person name="Powell A.J."/>
            <person name="Barry K."/>
            <person name="Miller A.N."/>
            <person name="Grigoriev I.V."/>
            <person name="Debuchy R."/>
            <person name="Gladieux P."/>
            <person name="Thoren M.H."/>
            <person name="Johannesson H."/>
        </authorList>
    </citation>
    <scope>NUCLEOTIDE SEQUENCE</scope>
    <source>
        <strain evidence="6">SMH4607-1</strain>
    </source>
</reference>
<dbReference type="GO" id="GO:0009225">
    <property type="term" value="P:nucleotide-sugar metabolic process"/>
    <property type="evidence" value="ECO:0007669"/>
    <property type="project" value="TreeGrafter"/>
</dbReference>
<dbReference type="GO" id="GO:0004649">
    <property type="term" value="F:poly(ADP-ribose) glycohydrolase activity"/>
    <property type="evidence" value="ECO:0007669"/>
    <property type="project" value="UniProtKB-EC"/>
</dbReference>
<dbReference type="GO" id="GO:0006282">
    <property type="term" value="P:regulation of DNA repair"/>
    <property type="evidence" value="ECO:0007669"/>
    <property type="project" value="InterPro"/>
</dbReference>
<feature type="domain" description="PARG helical" evidence="5">
    <location>
        <begin position="92"/>
        <end position="199"/>
    </location>
</feature>
<accession>A0AA40BAW1</accession>
<dbReference type="InterPro" id="IPR046372">
    <property type="entry name" value="PARG_cat_C"/>
</dbReference>
<dbReference type="InterPro" id="IPR048362">
    <property type="entry name" value="PARG_helical"/>
</dbReference>
<dbReference type="Pfam" id="PF20811">
    <property type="entry name" value="PARG_cat_N"/>
    <property type="match status" value="1"/>
</dbReference>
<keyword evidence="3" id="KW-0378">Hydrolase</keyword>
<dbReference type="GO" id="GO:1990966">
    <property type="term" value="P:ATP generation from poly-ADP-D-ribose"/>
    <property type="evidence" value="ECO:0007669"/>
    <property type="project" value="TreeGrafter"/>
</dbReference>
<sequence length="476" mass="52517">MMTLVSSFYQLPSSPTYTCIDRFGLHPESDAAEDTVGAVPFWPILHTLLSQPTLSTKALIDLLETISTTLCGTAAPAGDHALLGRTVDHPCRQDFFTKWWPQIVDLALQMPDLFPTGRLPILLLNSQGNTAQKFSISRRQTACLVVHQFLRTLRAPAWRHDGTHDFGIWYGSAQRHESAALMYLEALFTYFEEVVCDAERLDWEGWRVVYTLKSVNDFDKQFTRVFPLSEVEVLPVERYDVSPASLGLPGSAAVVSANKYVGFGQSATQEEVHVGSSPEACPAVLVTPPLGDAQVLVVEGAQAMTNITGQKRDIRIEAMSMPEGGEGAWRDRKMLFMDALELDLVESEAENATLPDFLPGNMEREVRKAYTAFGFGGFDEVRTGLWGCGAFGGDPVVKMLLLWYAASMSAVKLIVVCDKQSEVAGKQFRELVPKIRGRYKSANGIKELLDSAPKSLLRGQTALWFKAVLVEAEGES</sequence>
<dbReference type="Proteomes" id="UP001172102">
    <property type="component" value="Unassembled WGS sequence"/>
</dbReference>
<dbReference type="EMBL" id="JAUKUA010000001">
    <property type="protein sequence ID" value="KAK0730906.1"/>
    <property type="molecule type" value="Genomic_DNA"/>
</dbReference>
<keyword evidence="7" id="KW-1185">Reference proteome</keyword>
<evidence type="ECO:0000259" key="5">
    <source>
        <dbReference type="Pfam" id="PF20811"/>
    </source>
</evidence>
<evidence type="ECO:0000313" key="6">
    <source>
        <dbReference type="EMBL" id="KAK0730906.1"/>
    </source>
</evidence>
<dbReference type="Pfam" id="PF05028">
    <property type="entry name" value="PARG_cat_C"/>
    <property type="match status" value="1"/>
</dbReference>
<dbReference type="AlphaFoldDB" id="A0AA40BAW1"/>
<proteinExistence type="inferred from homology"/>
<dbReference type="GO" id="GO:0005737">
    <property type="term" value="C:cytoplasm"/>
    <property type="evidence" value="ECO:0007669"/>
    <property type="project" value="TreeGrafter"/>
</dbReference>
<dbReference type="GO" id="GO:0005634">
    <property type="term" value="C:nucleus"/>
    <property type="evidence" value="ECO:0007669"/>
    <property type="project" value="TreeGrafter"/>
</dbReference>
<evidence type="ECO:0000259" key="4">
    <source>
        <dbReference type="Pfam" id="PF05028"/>
    </source>
</evidence>
<comment type="caution">
    <text evidence="6">The sequence shown here is derived from an EMBL/GenBank/DDBJ whole genome shotgun (WGS) entry which is preliminary data.</text>
</comment>